<protein>
    <submittedName>
        <fullName evidence="2">Uncharacterized protein</fullName>
    </submittedName>
</protein>
<accession>A0A1H8U7R7</accession>
<sequence length="104" mass="11602">MSETDDKEPDWEEKSPVAIGDGGYFRDPDTGDVLYLLEIDRCRPDTEYLTIAALEPDTQDVRVLQIHDSCTVPVTDENPSLATPTSLLEANAENPFLAHLQGRR</sequence>
<organism evidence="2 3">
    <name type="scientific">Halorientalis persicus</name>
    <dbReference type="NCBI Taxonomy" id="1367881"/>
    <lineage>
        <taxon>Archaea</taxon>
        <taxon>Methanobacteriati</taxon>
        <taxon>Methanobacteriota</taxon>
        <taxon>Stenosarchaea group</taxon>
        <taxon>Halobacteria</taxon>
        <taxon>Halobacteriales</taxon>
        <taxon>Haloarculaceae</taxon>
        <taxon>Halorientalis</taxon>
    </lineage>
</organism>
<proteinExistence type="predicted"/>
<dbReference type="Proteomes" id="UP000198775">
    <property type="component" value="Unassembled WGS sequence"/>
</dbReference>
<name>A0A1H8U7R7_9EURY</name>
<dbReference type="EMBL" id="FOCX01000026">
    <property type="protein sequence ID" value="SEO99332.1"/>
    <property type="molecule type" value="Genomic_DNA"/>
</dbReference>
<evidence type="ECO:0000256" key="1">
    <source>
        <dbReference type="SAM" id="MobiDB-lite"/>
    </source>
</evidence>
<dbReference type="AlphaFoldDB" id="A0A1H8U7R7"/>
<keyword evidence="3" id="KW-1185">Reference proteome</keyword>
<dbReference type="RefSeq" id="WP_092663326.1">
    <property type="nucleotide sequence ID" value="NZ_FOCX01000026.1"/>
</dbReference>
<evidence type="ECO:0000313" key="3">
    <source>
        <dbReference type="Proteomes" id="UP000198775"/>
    </source>
</evidence>
<reference evidence="3" key="1">
    <citation type="submission" date="2016-10" db="EMBL/GenBank/DDBJ databases">
        <authorList>
            <person name="Varghese N."/>
            <person name="Submissions S."/>
        </authorList>
    </citation>
    <scope>NUCLEOTIDE SEQUENCE [LARGE SCALE GENOMIC DNA]</scope>
    <source>
        <strain evidence="3">IBRC-M 10043</strain>
    </source>
</reference>
<feature type="compositionally biased region" description="Acidic residues" evidence="1">
    <location>
        <begin position="1"/>
        <end position="11"/>
    </location>
</feature>
<gene>
    <name evidence="2" type="ORF">SAMN05216388_102617</name>
</gene>
<feature type="region of interest" description="Disordered" evidence="1">
    <location>
        <begin position="1"/>
        <end position="24"/>
    </location>
</feature>
<evidence type="ECO:0000313" key="2">
    <source>
        <dbReference type="EMBL" id="SEO99332.1"/>
    </source>
</evidence>